<sequence length="231" mass="25219">MKSWVLIPLVVFIAVAGYQFGYYRAKLENSDVDKLRISEVMEKGEASFMNVVQAPLQAAELPQDMDTVAPAPPTVNTTLSTDSTGEHITADPLANAAVAEQPSLIKSVEVLHEAAKAEREQRLSRKAFADTFDESQLDLVAATQITDFFELHPKGEKLYLHSVQCDGSECQLIGQFEGNHEDFDAIVVEMKTSDWWKYSGISSNTTSDGAITHFILHLTGEGQQAGLGVSG</sequence>
<reference evidence="1 2" key="2">
    <citation type="submission" date="2020-04" db="EMBL/GenBank/DDBJ databases">
        <title>Complete genome sequence of Alteromonas pelagimontana 5.12T.</title>
        <authorList>
            <person name="Sinha R.K."/>
            <person name="Krishnan K.P."/>
            <person name="Kurian J.P."/>
        </authorList>
    </citation>
    <scope>NUCLEOTIDE SEQUENCE [LARGE SCALE GENOMIC DNA]</scope>
    <source>
        <strain evidence="1 2">5.12</strain>
    </source>
</reference>
<keyword evidence="2" id="KW-1185">Reference proteome</keyword>
<dbReference type="OrthoDB" id="6329619at2"/>
<evidence type="ECO:0000313" key="2">
    <source>
        <dbReference type="Proteomes" id="UP000219285"/>
    </source>
</evidence>
<name>A0A6M4MES9_9ALTE</name>
<proteinExistence type="predicted"/>
<dbReference type="AlphaFoldDB" id="A0A6M4MES9"/>
<dbReference type="Proteomes" id="UP000219285">
    <property type="component" value="Chromosome"/>
</dbReference>
<dbReference type="KEGG" id="apel:CA267_011615"/>
<accession>A0A6M4MES9</accession>
<organism evidence="1 2">
    <name type="scientific">Alteromonas pelagimontana</name>
    <dbReference type="NCBI Taxonomy" id="1858656"/>
    <lineage>
        <taxon>Bacteria</taxon>
        <taxon>Pseudomonadati</taxon>
        <taxon>Pseudomonadota</taxon>
        <taxon>Gammaproteobacteria</taxon>
        <taxon>Alteromonadales</taxon>
        <taxon>Alteromonadaceae</taxon>
        <taxon>Alteromonas/Salinimonas group</taxon>
        <taxon>Alteromonas</taxon>
    </lineage>
</organism>
<protein>
    <submittedName>
        <fullName evidence="1">Uncharacterized protein</fullName>
    </submittedName>
</protein>
<reference evidence="2" key="1">
    <citation type="submission" date="2014-12" db="EMBL/GenBank/DDBJ databases">
        <title>Complete genome sequence of a multi-drug resistant Klebsiella pneumoniae.</title>
        <authorList>
            <person name="Hua X."/>
            <person name="Chen Q."/>
            <person name="Li X."/>
            <person name="Feng Y."/>
            <person name="Ruan Z."/>
            <person name="Yu Y."/>
        </authorList>
    </citation>
    <scope>NUCLEOTIDE SEQUENCE [LARGE SCALE GENOMIC DNA]</scope>
    <source>
        <strain evidence="2">5.12</strain>
    </source>
</reference>
<evidence type="ECO:0000313" key="1">
    <source>
        <dbReference type="EMBL" id="QJR81378.1"/>
    </source>
</evidence>
<dbReference type="EMBL" id="CP052766">
    <property type="protein sequence ID" value="QJR81378.1"/>
    <property type="molecule type" value="Genomic_DNA"/>
</dbReference>
<dbReference type="RefSeq" id="WP_075607332.1">
    <property type="nucleotide sequence ID" value="NZ_CP052766.1"/>
</dbReference>
<gene>
    <name evidence="1" type="ORF">CA267_011615</name>
</gene>